<dbReference type="InterPro" id="IPR035587">
    <property type="entry name" value="DUS-like_FMN-bd"/>
</dbReference>
<dbReference type="Proteomes" id="UP000011658">
    <property type="component" value="Chromosome"/>
</dbReference>
<dbReference type="PANTHER" id="PTHR42907">
    <property type="entry name" value="FMN-LINKED OXIDOREDUCTASES SUPERFAMILY PROTEIN"/>
    <property type="match status" value="1"/>
</dbReference>
<feature type="binding site" evidence="11">
    <location>
        <position position="171"/>
    </location>
    <ligand>
        <name>FMN</name>
        <dbReference type="ChEBI" id="CHEBI:58210"/>
    </ligand>
</feature>
<dbReference type="PIRSF" id="PIRSF006621">
    <property type="entry name" value="Dus"/>
    <property type="match status" value="1"/>
</dbReference>
<dbReference type="OrthoDB" id="9783413at2"/>
<feature type="binding site" evidence="11">
    <location>
        <begin position="233"/>
        <end position="234"/>
    </location>
    <ligand>
        <name>FMN</name>
        <dbReference type="ChEBI" id="CHEBI:58210"/>
    </ligand>
</feature>
<keyword evidence="6" id="KW-0521">NADP</keyword>
<dbReference type="SUPFAM" id="SSF51395">
    <property type="entry name" value="FMN-linked oxidoreductases"/>
    <property type="match status" value="1"/>
</dbReference>
<feature type="active site" description="Proton donor" evidence="10">
    <location>
        <position position="100"/>
    </location>
</feature>
<evidence type="ECO:0000313" key="13">
    <source>
        <dbReference type="EMBL" id="AGF48925.1"/>
    </source>
</evidence>
<accession>M1MAK5</accession>
<dbReference type="CDD" id="cd02801">
    <property type="entry name" value="DUS_like_FMN"/>
    <property type="match status" value="1"/>
</dbReference>
<dbReference type="EMBL" id="CP003806">
    <property type="protein sequence ID" value="AGF48925.1"/>
    <property type="molecule type" value="Genomic_DNA"/>
</dbReference>
<feature type="binding site" evidence="11">
    <location>
        <position position="70"/>
    </location>
    <ligand>
        <name>FMN</name>
        <dbReference type="ChEBI" id="CHEBI:58210"/>
    </ligand>
</feature>
<evidence type="ECO:0000259" key="12">
    <source>
        <dbReference type="Pfam" id="PF01207"/>
    </source>
</evidence>
<proteinExistence type="inferred from homology"/>
<dbReference type="RefSeq" id="WP_015389410.1">
    <property type="nucleotide sequence ID" value="NC_020284.1"/>
</dbReference>
<keyword evidence="5 9" id="KW-0819">tRNA processing</keyword>
<evidence type="ECO:0000256" key="8">
    <source>
        <dbReference type="ARBA" id="ARBA00023002"/>
    </source>
</evidence>
<evidence type="ECO:0000313" key="14">
    <source>
        <dbReference type="Proteomes" id="UP000011658"/>
    </source>
</evidence>
<sequence>MENINRDAWKFCVAPMLGVTNRHCRFLYRCLNPHIRLYTEMITTATLMRSKDIFSRHLVFDESQHPIALQLGGNDPVDLAKSALIGEKCGYDEININCGCPSNRVLNGSFGAHLMKDVNLVVDCLKAIMDSVSIPVSIKHRIGIDYADSYQFVRDFVGRIYDAGCNVFIVHARNAVLNGLSPKKNRDIPPLKYDYVYNLKKDFPDAVIVLNGGICNINSIIDTENFVDGFMIGRCIMSNPLFLLEIDSTFYKEKLGFNYDNLINILIDYAYKEINKGVPLRVIVQPMLNLFKGFPGAGLWRRMLSDTVSLSNNNPGLISAAWNVICRKSPFCKI</sequence>
<keyword evidence="11" id="KW-0547">Nucleotide-binding</keyword>
<dbReference type="GO" id="GO:0050660">
    <property type="term" value="F:flavin adenine dinucleotide binding"/>
    <property type="evidence" value="ECO:0007669"/>
    <property type="project" value="InterPro"/>
</dbReference>
<comment type="function">
    <text evidence="9">Catalyzes the synthesis of 5,6-dihydrouridine (D), a modified base found in the D-loop of most tRNAs, via the reduction of the C5-C6 double bond in target uridines.</text>
</comment>
<evidence type="ECO:0000256" key="4">
    <source>
        <dbReference type="ARBA" id="ARBA00022643"/>
    </source>
</evidence>
<feature type="binding site" evidence="11">
    <location>
        <position position="139"/>
    </location>
    <ligand>
        <name>FMN</name>
        <dbReference type="ChEBI" id="CHEBI:58210"/>
    </ligand>
</feature>
<dbReference type="InterPro" id="IPR004653">
    <property type="entry name" value="DusA"/>
</dbReference>
<dbReference type="PATRIC" id="fig|1208921.3.peg.203"/>
<dbReference type="NCBIfam" id="NF008774">
    <property type="entry name" value="PRK11815.1"/>
    <property type="match status" value="1"/>
</dbReference>
<protein>
    <recommendedName>
        <fullName evidence="9">tRNA-dihydrouridine synthase</fullName>
        <ecNumber evidence="9">1.3.1.-</ecNumber>
    </recommendedName>
</protein>
<dbReference type="GO" id="GO:0017150">
    <property type="term" value="F:tRNA dihydrouridine synthase activity"/>
    <property type="evidence" value="ECO:0007669"/>
    <property type="project" value="InterPro"/>
</dbReference>
<dbReference type="KEGG" id="kga:ST1E_0498"/>
<dbReference type="PANTHER" id="PTHR42907:SF1">
    <property type="entry name" value="FMN-LINKED OXIDOREDUCTASES SUPERFAMILY PROTEIN"/>
    <property type="match status" value="1"/>
</dbReference>
<evidence type="ECO:0000256" key="3">
    <source>
        <dbReference type="ARBA" id="ARBA00022630"/>
    </source>
</evidence>
<dbReference type="AlphaFoldDB" id="M1MAK5"/>
<dbReference type="STRING" id="1208921.ST1E_0498"/>
<dbReference type="eggNOG" id="COG0042">
    <property type="taxonomic scope" value="Bacteria"/>
</dbReference>
<dbReference type="GO" id="GO:0000049">
    <property type="term" value="F:tRNA binding"/>
    <property type="evidence" value="ECO:0007669"/>
    <property type="project" value="UniProtKB-KW"/>
</dbReference>
<dbReference type="PROSITE" id="PS01136">
    <property type="entry name" value="UPF0034"/>
    <property type="match status" value="1"/>
</dbReference>
<dbReference type="Gene3D" id="3.20.20.70">
    <property type="entry name" value="Aldolase class I"/>
    <property type="match status" value="1"/>
</dbReference>
<reference evidence="13 14" key="1">
    <citation type="journal article" date="2013" name="Genome Biol. Evol.">
        <title>Genome evolution and phylogenomic analysis of candidatus kinetoplastibacterium, the betaproteobacterial endosymbionts of strigomonas and angomonas.</title>
        <authorList>
            <person name="Alves J.M."/>
            <person name="Serrano M.G."/>
            <person name="Maia da Silva F."/>
            <person name="Voegtly L.J."/>
            <person name="Matveyev A.V."/>
            <person name="Teixeira M.M."/>
            <person name="Camargo E.P."/>
            <person name="Buck G.A."/>
        </authorList>
    </citation>
    <scope>NUCLEOTIDE SEQUENCE [LARGE SCALE GENOMIC DNA]</scope>
    <source>
        <strain evidence="13 14">TCC219</strain>
    </source>
</reference>
<evidence type="ECO:0000256" key="5">
    <source>
        <dbReference type="ARBA" id="ARBA00022694"/>
    </source>
</evidence>
<feature type="domain" description="DUS-like FMN-binding" evidence="12">
    <location>
        <begin position="13"/>
        <end position="312"/>
    </location>
</feature>
<gene>
    <name evidence="13" type="ORF">ST1E_0498</name>
</gene>
<dbReference type="HOGENOM" id="CLU_013299_2_1_4"/>
<keyword evidence="4 9" id="KW-0288">FMN</keyword>
<organism evidence="13 14">
    <name type="scientific">Candidatus Kinetoplastidibacterium galati TCC219</name>
    <dbReference type="NCBI Taxonomy" id="1208921"/>
    <lineage>
        <taxon>Bacteria</taxon>
        <taxon>Pseudomonadati</taxon>
        <taxon>Pseudomonadota</taxon>
        <taxon>Betaproteobacteria</taxon>
        <taxon>Candidatus Kinetoplastidibacterium</taxon>
    </lineage>
</organism>
<comment type="cofactor">
    <cofactor evidence="1 9 11">
        <name>FMN</name>
        <dbReference type="ChEBI" id="CHEBI:58210"/>
    </cofactor>
</comment>
<evidence type="ECO:0000256" key="2">
    <source>
        <dbReference type="ARBA" id="ARBA00022555"/>
    </source>
</evidence>
<dbReference type="InterPro" id="IPR018517">
    <property type="entry name" value="tRNA_hU_synthase_CS"/>
</dbReference>
<comment type="similarity">
    <text evidence="9">Belongs to the dus family.</text>
</comment>
<feature type="binding site" evidence="11">
    <location>
        <begin position="211"/>
        <end position="213"/>
    </location>
    <ligand>
        <name>FMN</name>
        <dbReference type="ChEBI" id="CHEBI:58210"/>
    </ligand>
</feature>
<evidence type="ECO:0000256" key="6">
    <source>
        <dbReference type="ARBA" id="ARBA00022857"/>
    </source>
</evidence>
<dbReference type="EC" id="1.3.1.-" evidence="9"/>
<evidence type="ECO:0000256" key="11">
    <source>
        <dbReference type="PIRSR" id="PIRSR006621-2"/>
    </source>
</evidence>
<dbReference type="InterPro" id="IPR013785">
    <property type="entry name" value="Aldolase_TIM"/>
</dbReference>
<keyword evidence="7" id="KW-0694">RNA-binding</keyword>
<dbReference type="InterPro" id="IPR001269">
    <property type="entry name" value="DUS_fam"/>
</dbReference>
<keyword evidence="14" id="KW-1185">Reference proteome</keyword>
<keyword evidence="2" id="KW-0820">tRNA-binding</keyword>
<keyword evidence="3 9" id="KW-0285">Flavoprotein</keyword>
<dbReference type="Gene3D" id="1.20.120.1460">
    <property type="match status" value="1"/>
</dbReference>
<name>M1MAK5_9PROT</name>
<dbReference type="Pfam" id="PF01207">
    <property type="entry name" value="Dus"/>
    <property type="match status" value="1"/>
</dbReference>
<evidence type="ECO:0000256" key="7">
    <source>
        <dbReference type="ARBA" id="ARBA00022884"/>
    </source>
</evidence>
<evidence type="ECO:0000256" key="1">
    <source>
        <dbReference type="ARBA" id="ARBA00001917"/>
    </source>
</evidence>
<evidence type="ECO:0000256" key="10">
    <source>
        <dbReference type="PIRSR" id="PIRSR006621-1"/>
    </source>
</evidence>
<keyword evidence="8 9" id="KW-0560">Oxidoreductase</keyword>
<evidence type="ECO:0000256" key="9">
    <source>
        <dbReference type="PIRNR" id="PIRNR006621"/>
    </source>
</evidence>